<feature type="domain" description="tRNA/rRNA methyltransferase SpoU type" evidence="3">
    <location>
        <begin position="103"/>
        <end position="241"/>
    </location>
</feature>
<reference evidence="4 5" key="1">
    <citation type="submission" date="2019-02" db="EMBL/GenBank/DDBJ databases">
        <title>Deep-cultivation of Planctomycetes and their phenomic and genomic characterization uncovers novel biology.</title>
        <authorList>
            <person name="Wiegand S."/>
            <person name="Jogler M."/>
            <person name="Boedeker C."/>
            <person name="Pinto D."/>
            <person name="Vollmers J."/>
            <person name="Rivas-Marin E."/>
            <person name="Kohn T."/>
            <person name="Peeters S.H."/>
            <person name="Heuer A."/>
            <person name="Rast P."/>
            <person name="Oberbeckmann S."/>
            <person name="Bunk B."/>
            <person name="Jeske O."/>
            <person name="Meyerdierks A."/>
            <person name="Storesund J.E."/>
            <person name="Kallscheuer N."/>
            <person name="Luecker S."/>
            <person name="Lage O.M."/>
            <person name="Pohl T."/>
            <person name="Merkel B.J."/>
            <person name="Hornburger P."/>
            <person name="Mueller R.-W."/>
            <person name="Bruemmer F."/>
            <person name="Labrenz M."/>
            <person name="Spormann A.M."/>
            <person name="Op den Camp H."/>
            <person name="Overmann J."/>
            <person name="Amann R."/>
            <person name="Jetten M.S.M."/>
            <person name="Mascher T."/>
            <person name="Medema M.H."/>
            <person name="Devos D.P."/>
            <person name="Kaster A.-K."/>
            <person name="Ovreas L."/>
            <person name="Rohde M."/>
            <person name="Galperin M.Y."/>
            <person name="Jogler C."/>
        </authorList>
    </citation>
    <scope>NUCLEOTIDE SEQUENCE [LARGE SCALE GENOMIC DNA]</scope>
    <source>
        <strain evidence="4 5">Pla110</strain>
    </source>
</reference>
<name>A0A518CP78_9PLAN</name>
<dbReference type="Pfam" id="PF00588">
    <property type="entry name" value="SpoU_methylase"/>
    <property type="match status" value="1"/>
</dbReference>
<dbReference type="KEGG" id="plon:Pla110_27660"/>
<dbReference type="GO" id="GO:0005829">
    <property type="term" value="C:cytosol"/>
    <property type="evidence" value="ECO:0007669"/>
    <property type="project" value="TreeGrafter"/>
</dbReference>
<evidence type="ECO:0000256" key="2">
    <source>
        <dbReference type="ARBA" id="ARBA00022679"/>
    </source>
</evidence>
<dbReference type="EMBL" id="CP036281">
    <property type="protein sequence ID" value="QDU81029.1"/>
    <property type="molecule type" value="Genomic_DNA"/>
</dbReference>
<keyword evidence="1 4" id="KW-0489">Methyltransferase</keyword>
<dbReference type="InterPro" id="IPR004441">
    <property type="entry name" value="rRNA_MeTrfase_TrmH"/>
</dbReference>
<sequence length="251" mass="27000">MTLELKNPHSVLAALQERPKAVTEIAISSTSPSAGWQEVAKECARLGKPVFTRVVAPPKGGRRDKSRQEGRSAANFAMIQEKSGVDLKTLFRTAETEGEHGIWLALDQVQDPQNVGAIFRSASFFGVRGIVMLKDNAASLTGTVYDTAAGGVEYVPHAVQANMKRTLEAAKEAGLWILGSSERGTEDFNNVALDRSWLIVLGNEEKGMRRLTEESCDVVCRLNPKGAVHSLNVSVAAAVLISGLSARTEVV</sequence>
<dbReference type="Proteomes" id="UP000317178">
    <property type="component" value="Chromosome"/>
</dbReference>
<dbReference type="PANTHER" id="PTHR46429">
    <property type="entry name" value="23S RRNA (GUANOSINE-2'-O-)-METHYLTRANSFERASE RLMB"/>
    <property type="match status" value="1"/>
</dbReference>
<dbReference type="GO" id="GO:0032259">
    <property type="term" value="P:methylation"/>
    <property type="evidence" value="ECO:0007669"/>
    <property type="project" value="UniProtKB-KW"/>
</dbReference>
<dbReference type="InterPro" id="IPR029026">
    <property type="entry name" value="tRNA_m1G_MTases_N"/>
</dbReference>
<dbReference type="GO" id="GO:0003723">
    <property type="term" value="F:RNA binding"/>
    <property type="evidence" value="ECO:0007669"/>
    <property type="project" value="InterPro"/>
</dbReference>
<dbReference type="OrthoDB" id="9794400at2"/>
<protein>
    <submittedName>
        <fullName evidence="4">TrmH family tRNA/rRNA methyltransferase</fullName>
        <ecNumber evidence="4">2.1.1.-</ecNumber>
    </submittedName>
</protein>
<proteinExistence type="predicted"/>
<dbReference type="PANTHER" id="PTHR46429:SF1">
    <property type="entry name" value="23S RRNA (GUANOSINE-2'-O-)-METHYLTRANSFERASE RLMB"/>
    <property type="match status" value="1"/>
</dbReference>
<dbReference type="GO" id="GO:0008173">
    <property type="term" value="F:RNA methyltransferase activity"/>
    <property type="evidence" value="ECO:0007669"/>
    <property type="project" value="InterPro"/>
</dbReference>
<keyword evidence="5" id="KW-1185">Reference proteome</keyword>
<dbReference type="SUPFAM" id="SSF75217">
    <property type="entry name" value="alpha/beta knot"/>
    <property type="match status" value="1"/>
</dbReference>
<evidence type="ECO:0000313" key="5">
    <source>
        <dbReference type="Proteomes" id="UP000317178"/>
    </source>
</evidence>
<gene>
    <name evidence="4" type="ORF">Pla110_27660</name>
</gene>
<organism evidence="4 5">
    <name type="scientific">Polystyrenella longa</name>
    <dbReference type="NCBI Taxonomy" id="2528007"/>
    <lineage>
        <taxon>Bacteria</taxon>
        <taxon>Pseudomonadati</taxon>
        <taxon>Planctomycetota</taxon>
        <taxon>Planctomycetia</taxon>
        <taxon>Planctomycetales</taxon>
        <taxon>Planctomycetaceae</taxon>
        <taxon>Polystyrenella</taxon>
    </lineage>
</organism>
<dbReference type="Gene3D" id="3.40.1280.10">
    <property type="match status" value="1"/>
</dbReference>
<evidence type="ECO:0000313" key="4">
    <source>
        <dbReference type="EMBL" id="QDU81029.1"/>
    </source>
</evidence>
<accession>A0A518CP78</accession>
<dbReference type="RefSeq" id="WP_144996252.1">
    <property type="nucleotide sequence ID" value="NZ_CP036281.1"/>
</dbReference>
<dbReference type="GO" id="GO:0006396">
    <property type="term" value="P:RNA processing"/>
    <property type="evidence" value="ECO:0007669"/>
    <property type="project" value="InterPro"/>
</dbReference>
<dbReference type="CDD" id="cd18103">
    <property type="entry name" value="SpoU-like_RlmB"/>
    <property type="match status" value="1"/>
</dbReference>
<dbReference type="EC" id="2.1.1.-" evidence="4"/>
<dbReference type="InterPro" id="IPR001537">
    <property type="entry name" value="SpoU_MeTrfase"/>
</dbReference>
<keyword evidence="2 4" id="KW-0808">Transferase</keyword>
<evidence type="ECO:0000259" key="3">
    <source>
        <dbReference type="Pfam" id="PF00588"/>
    </source>
</evidence>
<dbReference type="AlphaFoldDB" id="A0A518CP78"/>
<evidence type="ECO:0000256" key="1">
    <source>
        <dbReference type="ARBA" id="ARBA00022603"/>
    </source>
</evidence>
<dbReference type="InterPro" id="IPR029028">
    <property type="entry name" value="Alpha/beta_knot_MTases"/>
</dbReference>